<feature type="transmembrane region" description="Helical" evidence="3">
    <location>
        <begin position="28"/>
        <end position="45"/>
    </location>
</feature>
<keyword evidence="3" id="KW-1133">Transmembrane helix</keyword>
<feature type="domain" description="Cytochrome c-552/4" evidence="4">
    <location>
        <begin position="246"/>
        <end position="284"/>
    </location>
</feature>
<dbReference type="Pfam" id="PF13435">
    <property type="entry name" value="Cytochrome_C554"/>
    <property type="match status" value="1"/>
</dbReference>
<protein>
    <submittedName>
        <fullName evidence="5">Multiheme c-type cytochrome</fullName>
    </submittedName>
</protein>
<keyword evidence="1" id="KW-0732">Signal</keyword>
<comment type="caution">
    <text evidence="5">The sequence shown here is derived from an EMBL/GenBank/DDBJ whole genome shotgun (WGS) entry which is preliminary data.</text>
</comment>
<dbReference type="EMBL" id="JASZZN010000018">
    <property type="protein sequence ID" value="MDM4018063.1"/>
    <property type="molecule type" value="Genomic_DNA"/>
</dbReference>
<keyword evidence="3" id="KW-0812">Transmembrane</keyword>
<evidence type="ECO:0000256" key="1">
    <source>
        <dbReference type="ARBA" id="ARBA00022729"/>
    </source>
</evidence>
<feature type="transmembrane region" description="Helical" evidence="3">
    <location>
        <begin position="6"/>
        <end position="23"/>
    </location>
</feature>
<reference evidence="5 6" key="1">
    <citation type="submission" date="2023-06" db="EMBL/GenBank/DDBJ databases">
        <title>Roseiconus lacunae JC819 isolated from Gulf of Mannar region, Tamil Nadu.</title>
        <authorList>
            <person name="Pk S."/>
            <person name="Ch S."/>
            <person name="Ch V.R."/>
        </authorList>
    </citation>
    <scope>NUCLEOTIDE SEQUENCE [LARGE SCALE GENOMIC DNA]</scope>
    <source>
        <strain evidence="5 6">JC819</strain>
    </source>
</reference>
<dbReference type="Proteomes" id="UP001239462">
    <property type="component" value="Unassembled WGS sequence"/>
</dbReference>
<dbReference type="InterPro" id="IPR036280">
    <property type="entry name" value="Multihaem_cyt_sf"/>
</dbReference>
<dbReference type="RefSeq" id="WP_289165692.1">
    <property type="nucleotide sequence ID" value="NZ_JASZZN010000018.1"/>
</dbReference>
<feature type="compositionally biased region" description="Low complexity" evidence="2">
    <location>
        <begin position="64"/>
        <end position="79"/>
    </location>
</feature>
<keyword evidence="3" id="KW-0472">Membrane</keyword>
<dbReference type="InterPro" id="IPR023155">
    <property type="entry name" value="Cyt_c-552/4"/>
</dbReference>
<dbReference type="SUPFAM" id="SSF48695">
    <property type="entry name" value="Multiheme cytochromes"/>
    <property type="match status" value="1"/>
</dbReference>
<evidence type="ECO:0000313" key="6">
    <source>
        <dbReference type="Proteomes" id="UP001239462"/>
    </source>
</evidence>
<keyword evidence="6" id="KW-1185">Reference proteome</keyword>
<name>A0ABT7PNK5_9BACT</name>
<evidence type="ECO:0000259" key="4">
    <source>
        <dbReference type="Pfam" id="PF13435"/>
    </source>
</evidence>
<feature type="region of interest" description="Disordered" evidence="2">
    <location>
        <begin position="64"/>
        <end position="86"/>
    </location>
</feature>
<evidence type="ECO:0000313" key="5">
    <source>
        <dbReference type="EMBL" id="MDM4018063.1"/>
    </source>
</evidence>
<accession>A0ABT7PNK5</accession>
<dbReference type="Gene3D" id="1.10.1130.10">
    <property type="entry name" value="Flavocytochrome C3, Chain A"/>
    <property type="match status" value="2"/>
</dbReference>
<proteinExistence type="predicted"/>
<dbReference type="PANTHER" id="PTHR35038">
    <property type="entry name" value="DISSIMILATORY SULFITE REDUCTASE SIRA"/>
    <property type="match status" value="1"/>
</dbReference>
<dbReference type="PANTHER" id="PTHR35038:SF8">
    <property type="entry name" value="C-TYPE POLYHEME CYTOCHROME OMCC"/>
    <property type="match status" value="1"/>
</dbReference>
<gene>
    <name evidence="5" type="ORF">QTN89_21625</name>
</gene>
<dbReference type="InterPro" id="IPR051829">
    <property type="entry name" value="Multiheme_Cytochr_ET"/>
</dbReference>
<organism evidence="5 6">
    <name type="scientific">Roseiconus lacunae</name>
    <dbReference type="NCBI Taxonomy" id="2605694"/>
    <lineage>
        <taxon>Bacteria</taxon>
        <taxon>Pseudomonadati</taxon>
        <taxon>Planctomycetota</taxon>
        <taxon>Planctomycetia</taxon>
        <taxon>Pirellulales</taxon>
        <taxon>Pirellulaceae</taxon>
        <taxon>Roseiconus</taxon>
    </lineage>
</organism>
<evidence type="ECO:0000256" key="2">
    <source>
        <dbReference type="SAM" id="MobiDB-lite"/>
    </source>
</evidence>
<sequence>MNGAVIGFSIVVGLICGGMVWWVKRSWLAAATIPVAVVGLVVIALPPTEAPVIAIADSAIADSAAESPDNSNSGNSSRDNSPHENLPVTTKLAKFRPIEFSNQGYVASDACLECHPQNHASWYASYHRTMTQVVDPQLALGDFDDVTLSQNGCDFHLSVSDDVCWVDLLDPAAIPGTAESRQTVRRPIVMSTGSHHMQAYWFPIGARRTLAILPFVFLKETQEWIPRSAAFLQPNDLGVSHEIGRWNSSCSRCHSTLPQERKLPDHSWDTQVAEFGISCEACHGPGEDHIAYHKTSSENRSTGSSTVHDPIVNPENLSHVRSSQVCGQCHSVLTLKGDPDQINVVGSTFRPGEDLHQSHEIWQLHSPQMKELLENHTIRERVTATNRGTFYADGVVRVSGREFTSIEQSACFQRGQMSCLSCHQLHKSSEDPRSDESWADDQLKPNCYGNDSCISCHDQQQYSTAHTHHLPESSGSNCYNCHMPHTAYGLLKAIRNHTITSPDLQRELSVDRPNACNQCHLDKTLKWTADNLEKWYSIKPPALDAEHSEIAASILWLLKGNAASRAMAAWTMGWPEAQAVSGDDWQSVYLAQALNDPYLAVRMIARRSLQSLPGLEALNIHPLGGDAERRAAVLSIIRHWDQTSHEAKPALLIDSNNVLKTRRIDAIIEQRDETPMTLTE</sequence>
<evidence type="ECO:0000256" key="3">
    <source>
        <dbReference type="SAM" id="Phobius"/>
    </source>
</evidence>